<comment type="similarity">
    <text evidence="11">In the central section; belongs to the AAA ATPase family.</text>
</comment>
<dbReference type="Pfam" id="PF17862">
    <property type="entry name" value="AAA_lid_3"/>
    <property type="match status" value="1"/>
</dbReference>
<dbReference type="HAMAP" id="MF_01458">
    <property type="entry name" value="FtsH"/>
    <property type="match status" value="1"/>
</dbReference>
<keyword evidence="8 11" id="KW-0067">ATP-binding</keyword>
<dbReference type="Gene3D" id="1.10.8.60">
    <property type="match status" value="1"/>
</dbReference>
<dbReference type="Gene3D" id="3.30.720.210">
    <property type="match status" value="1"/>
</dbReference>
<organism evidence="14 15">
    <name type="scientific">Candidatus Fokinia crypta</name>
    <dbReference type="NCBI Taxonomy" id="1920990"/>
    <lineage>
        <taxon>Bacteria</taxon>
        <taxon>Pseudomonadati</taxon>
        <taxon>Pseudomonadota</taxon>
        <taxon>Alphaproteobacteria</taxon>
        <taxon>Rickettsiales</taxon>
        <taxon>Candidatus Midichloriaceae</taxon>
        <taxon>Candidatus Fokinia</taxon>
    </lineage>
</organism>
<dbReference type="InterPro" id="IPR041569">
    <property type="entry name" value="AAA_lid_3"/>
</dbReference>
<dbReference type="SUPFAM" id="SSF140990">
    <property type="entry name" value="FtsH protease domain-like"/>
    <property type="match status" value="1"/>
</dbReference>
<name>A0ABZ0USE3_9RICK</name>
<evidence type="ECO:0000256" key="8">
    <source>
        <dbReference type="ARBA" id="ARBA00022840"/>
    </source>
</evidence>
<dbReference type="InterPro" id="IPR000642">
    <property type="entry name" value="Peptidase_M41"/>
</dbReference>
<dbReference type="PROSITE" id="PS00674">
    <property type="entry name" value="AAA"/>
    <property type="match status" value="1"/>
</dbReference>
<dbReference type="EC" id="3.4.24.-" evidence="11"/>
<dbReference type="Gene3D" id="1.20.58.760">
    <property type="entry name" value="Peptidase M41"/>
    <property type="match status" value="1"/>
</dbReference>
<keyword evidence="11" id="KW-1133">Transmembrane helix</keyword>
<protein>
    <recommendedName>
        <fullName evidence="11">ATP-dependent zinc metalloprotease FtsH</fullName>
        <ecNumber evidence="11">3.4.24.-</ecNumber>
    </recommendedName>
</protein>
<dbReference type="PANTHER" id="PTHR23076">
    <property type="entry name" value="METALLOPROTEASE M41 FTSH"/>
    <property type="match status" value="1"/>
</dbReference>
<evidence type="ECO:0000256" key="5">
    <source>
        <dbReference type="ARBA" id="ARBA00022741"/>
    </source>
</evidence>
<evidence type="ECO:0000256" key="10">
    <source>
        <dbReference type="ARBA" id="ARBA00023136"/>
    </source>
</evidence>
<feature type="binding site" evidence="11">
    <location>
        <begin position="197"/>
        <end position="204"/>
    </location>
    <ligand>
        <name>ATP</name>
        <dbReference type="ChEBI" id="CHEBI:30616"/>
    </ligand>
</feature>
<dbReference type="SUPFAM" id="SSF52540">
    <property type="entry name" value="P-loop containing nucleoside triphosphate hydrolases"/>
    <property type="match status" value="1"/>
</dbReference>
<comment type="cofactor">
    <cofactor evidence="11">
        <name>Zn(2+)</name>
        <dbReference type="ChEBI" id="CHEBI:29105"/>
    </cofactor>
    <text evidence="11">Binds 1 zinc ion per subunit.</text>
</comment>
<evidence type="ECO:0000256" key="1">
    <source>
        <dbReference type="ARBA" id="ARBA00004370"/>
    </source>
</evidence>
<comment type="subunit">
    <text evidence="11">Homohexamer.</text>
</comment>
<proteinExistence type="inferred from homology"/>
<dbReference type="CDD" id="cd19501">
    <property type="entry name" value="RecA-like_FtsH"/>
    <property type="match status" value="1"/>
</dbReference>
<evidence type="ECO:0000313" key="14">
    <source>
        <dbReference type="EMBL" id="WPX98191.1"/>
    </source>
</evidence>
<dbReference type="Pfam" id="PF01434">
    <property type="entry name" value="Peptidase_M41"/>
    <property type="match status" value="1"/>
</dbReference>
<dbReference type="Proteomes" id="UP001325140">
    <property type="component" value="Chromosome"/>
</dbReference>
<dbReference type="InterPro" id="IPR003959">
    <property type="entry name" value="ATPase_AAA_core"/>
</dbReference>
<feature type="binding site" evidence="11">
    <location>
        <position position="500"/>
    </location>
    <ligand>
        <name>Zn(2+)</name>
        <dbReference type="ChEBI" id="CHEBI:29105"/>
        <note>catalytic</note>
    </ligand>
</feature>
<keyword evidence="9 11" id="KW-0482">Metalloprotease</keyword>
<evidence type="ECO:0000256" key="2">
    <source>
        <dbReference type="ARBA" id="ARBA00010044"/>
    </source>
</evidence>
<keyword evidence="11" id="KW-0812">Transmembrane</keyword>
<feature type="binding site" evidence="11">
    <location>
        <position position="422"/>
    </location>
    <ligand>
        <name>Zn(2+)</name>
        <dbReference type="ChEBI" id="CHEBI:29105"/>
        <note>catalytic</note>
    </ligand>
</feature>
<dbReference type="RefSeq" id="WP_323722162.1">
    <property type="nucleotide sequence ID" value="NZ_CP110343.1"/>
</dbReference>
<dbReference type="InterPro" id="IPR003593">
    <property type="entry name" value="AAA+_ATPase"/>
</dbReference>
<dbReference type="Gene3D" id="3.40.50.300">
    <property type="entry name" value="P-loop containing nucleotide triphosphate hydrolases"/>
    <property type="match status" value="1"/>
</dbReference>
<feature type="domain" description="AAA+ ATPase" evidence="13">
    <location>
        <begin position="189"/>
        <end position="331"/>
    </location>
</feature>
<dbReference type="InterPro" id="IPR027417">
    <property type="entry name" value="P-loop_NTPase"/>
</dbReference>
<dbReference type="EMBL" id="CP110343">
    <property type="protein sequence ID" value="WPX98191.1"/>
    <property type="molecule type" value="Genomic_DNA"/>
</dbReference>
<comment type="subcellular location">
    <subcellularLocation>
        <location evidence="11">Cell membrane</location>
        <topology evidence="11">Multi-pass membrane protein</topology>
        <orientation evidence="11">Cytoplasmic side</orientation>
    </subcellularLocation>
    <subcellularLocation>
        <location evidence="1">Membrane</location>
    </subcellularLocation>
</comment>
<evidence type="ECO:0000313" key="15">
    <source>
        <dbReference type="Proteomes" id="UP001325140"/>
    </source>
</evidence>
<feature type="transmembrane region" description="Helical" evidence="11">
    <location>
        <begin position="104"/>
        <end position="127"/>
    </location>
</feature>
<evidence type="ECO:0000256" key="4">
    <source>
        <dbReference type="ARBA" id="ARBA00022723"/>
    </source>
</evidence>
<keyword evidence="5 11" id="KW-0547">Nucleotide-binding</keyword>
<dbReference type="SMART" id="SM00382">
    <property type="entry name" value="AAA"/>
    <property type="match status" value="1"/>
</dbReference>
<keyword evidence="3 11" id="KW-0645">Protease</keyword>
<evidence type="ECO:0000256" key="9">
    <source>
        <dbReference type="ARBA" id="ARBA00023049"/>
    </source>
</evidence>
<accession>A0ABZ0USE3</accession>
<keyword evidence="6 11" id="KW-0378">Hydrolase</keyword>
<dbReference type="InterPro" id="IPR003960">
    <property type="entry name" value="ATPase_AAA_CS"/>
</dbReference>
<dbReference type="InterPro" id="IPR037219">
    <property type="entry name" value="Peptidase_M41-like"/>
</dbReference>
<feature type="binding site" evidence="11">
    <location>
        <position position="426"/>
    </location>
    <ligand>
        <name>Zn(2+)</name>
        <dbReference type="ChEBI" id="CHEBI:29105"/>
        <note>catalytic</note>
    </ligand>
</feature>
<evidence type="ECO:0000256" key="6">
    <source>
        <dbReference type="ARBA" id="ARBA00022801"/>
    </source>
</evidence>
<comment type="similarity">
    <text evidence="2 11">In the C-terminal section; belongs to the peptidase M41 family.</text>
</comment>
<feature type="active site" evidence="11">
    <location>
        <position position="423"/>
    </location>
</feature>
<evidence type="ECO:0000256" key="3">
    <source>
        <dbReference type="ARBA" id="ARBA00022670"/>
    </source>
</evidence>
<comment type="similarity">
    <text evidence="12">Belongs to the AAA ATPase family.</text>
</comment>
<keyword evidence="4 11" id="KW-0479">Metal-binding</keyword>
<keyword evidence="10 11" id="KW-0472">Membrane</keyword>
<evidence type="ECO:0000256" key="11">
    <source>
        <dbReference type="HAMAP-Rule" id="MF_01458"/>
    </source>
</evidence>
<evidence type="ECO:0000259" key="13">
    <source>
        <dbReference type="SMART" id="SM00382"/>
    </source>
</evidence>
<evidence type="ECO:0000256" key="12">
    <source>
        <dbReference type="RuleBase" id="RU003651"/>
    </source>
</evidence>
<dbReference type="GO" id="GO:0008237">
    <property type="term" value="F:metallopeptidase activity"/>
    <property type="evidence" value="ECO:0007669"/>
    <property type="project" value="UniProtKB-KW"/>
</dbReference>
<keyword evidence="11" id="KW-1003">Cell membrane</keyword>
<comment type="function">
    <text evidence="11">Acts as a processive, ATP-dependent zinc metallopeptidase for both cytoplasmic and membrane proteins. Plays a role in the quality control of integral membrane proteins.</text>
</comment>
<keyword evidence="15" id="KW-1185">Reference proteome</keyword>
<keyword evidence="7 11" id="KW-0862">Zinc</keyword>
<gene>
    <name evidence="11" type="primary">ftsH</name>
    <name evidence="14" type="ORF">Fokcrypt_00733</name>
</gene>
<reference evidence="14" key="1">
    <citation type="submission" date="2022-10" db="EMBL/GenBank/DDBJ databases">
        <title>Host association and intracellularity evolved multiple times independently in the Rickettsiales.</title>
        <authorList>
            <person name="Castelli M."/>
            <person name="Nardi T."/>
            <person name="Gammuto L."/>
            <person name="Bellinzona G."/>
            <person name="Sabaneyeva E."/>
            <person name="Potekhin A."/>
            <person name="Serra V."/>
            <person name="Petroni G."/>
            <person name="Sassera D."/>
        </authorList>
    </citation>
    <scope>NUCLEOTIDE SEQUENCE [LARGE SCALE GENOMIC DNA]</scope>
    <source>
        <strain evidence="14">US_Bl 11III1</strain>
    </source>
</reference>
<sequence length="605" mass="66505">MFDLKKRKSLLMWCLIVGMLVALYGIFVDDMVNVRKIGFSDFMELLNKNHLKTVTIRGNLVEASDNSGTLVSTLVPELYIGMTLVNVLLEKGIKILFTPLETPLGGFLGVLLSWVPGLLLLGMWSYYMKMIQGGGKVMNFSKSRAQLVTDGHKVTFADVAGVDEAKAELEEIVLFLKNAEKFKALGARIPRGCLLVGSPGTGKTLLAKAVAGEASVPFFNVSGSDFVEMFVGIGAGRVRDMFKQAKEKAPCLLFIDEIDAVGRKRGSGHGGGNDEREQTLNQLLVEMDGFGNVPSAPTVIVLAATNRADVLDQALLRPGRFDRQVVVSAPDIRGREQILKIHMQNVPIANDVDIKALARSTPGFTGADLSNLINEAILYTVRCGKTKVEMYCIEYARDKVMMGPERKSIGMTEHERRVTAYHEAGHSIVALHSPASDALYKVTIMPRGYSLGSTARLPEHDKYLETKEKMLADIAVGMGGREAERLIFGENQITTGASGDIAMVTKIAKRMVIDFGMSERVGHVKVQEQDSYYRNCSEEMSKITDEEVRTIIEGGRIVAQNILIKHIGELELIAKALLKYETLTVEEVKMIVKGEKIREDDSIEG</sequence>
<evidence type="ECO:0000256" key="7">
    <source>
        <dbReference type="ARBA" id="ARBA00022833"/>
    </source>
</evidence>
<dbReference type="Pfam" id="PF00004">
    <property type="entry name" value="AAA"/>
    <property type="match status" value="1"/>
</dbReference>
<feature type="transmembrane region" description="Helical" evidence="11">
    <location>
        <begin position="9"/>
        <end position="27"/>
    </location>
</feature>
<dbReference type="NCBIfam" id="TIGR01241">
    <property type="entry name" value="FtsH_fam"/>
    <property type="match status" value="1"/>
</dbReference>
<dbReference type="InterPro" id="IPR005936">
    <property type="entry name" value="FtsH"/>
</dbReference>
<dbReference type="PANTHER" id="PTHR23076:SF97">
    <property type="entry name" value="ATP-DEPENDENT ZINC METALLOPROTEASE YME1L1"/>
    <property type="match status" value="1"/>
</dbReference>